<feature type="region of interest" description="Disordered" evidence="1">
    <location>
        <begin position="81"/>
        <end position="128"/>
    </location>
</feature>
<accession>A0A2A2KJS5</accession>
<gene>
    <name evidence="2" type="ORF">WR25_07091</name>
</gene>
<evidence type="ECO:0000313" key="3">
    <source>
        <dbReference type="Proteomes" id="UP000218231"/>
    </source>
</evidence>
<evidence type="ECO:0000313" key="2">
    <source>
        <dbReference type="EMBL" id="PAV74147.1"/>
    </source>
</evidence>
<dbReference type="Proteomes" id="UP000218231">
    <property type="component" value="Unassembled WGS sequence"/>
</dbReference>
<dbReference type="AlphaFoldDB" id="A0A2A2KJS5"/>
<keyword evidence="3" id="KW-1185">Reference proteome</keyword>
<sequence>MATATARSWGRIIRANGPPAWKLDSSSQLPAARGRVLLRPSTWSSCWNAPTGTTCRRSSSTSSALKGVLAATALRRITMGERAGSGGATGTAATGMAASEGGVKGVGAGSGGRLKRRPQYPASKAASRNRPARIMVRRLLICALPYARDQ</sequence>
<dbReference type="EMBL" id="LIAE01008403">
    <property type="protein sequence ID" value="PAV74147.1"/>
    <property type="molecule type" value="Genomic_DNA"/>
</dbReference>
<evidence type="ECO:0000256" key="1">
    <source>
        <dbReference type="SAM" id="MobiDB-lite"/>
    </source>
</evidence>
<protein>
    <submittedName>
        <fullName evidence="2">Uncharacterized protein</fullName>
    </submittedName>
</protein>
<comment type="caution">
    <text evidence="2">The sequence shown here is derived from an EMBL/GenBank/DDBJ whole genome shotgun (WGS) entry which is preliminary data.</text>
</comment>
<reference evidence="2 3" key="1">
    <citation type="journal article" date="2017" name="Curr. Biol.">
        <title>Genome architecture and evolution of a unichromosomal asexual nematode.</title>
        <authorList>
            <person name="Fradin H."/>
            <person name="Zegar C."/>
            <person name="Gutwein M."/>
            <person name="Lucas J."/>
            <person name="Kovtun M."/>
            <person name="Corcoran D."/>
            <person name="Baugh L.R."/>
            <person name="Kiontke K."/>
            <person name="Gunsalus K."/>
            <person name="Fitch D.H."/>
            <person name="Piano F."/>
        </authorList>
    </citation>
    <scope>NUCLEOTIDE SEQUENCE [LARGE SCALE GENOMIC DNA]</scope>
    <source>
        <strain evidence="2">PF1309</strain>
    </source>
</reference>
<organism evidence="2 3">
    <name type="scientific">Diploscapter pachys</name>
    <dbReference type="NCBI Taxonomy" id="2018661"/>
    <lineage>
        <taxon>Eukaryota</taxon>
        <taxon>Metazoa</taxon>
        <taxon>Ecdysozoa</taxon>
        <taxon>Nematoda</taxon>
        <taxon>Chromadorea</taxon>
        <taxon>Rhabditida</taxon>
        <taxon>Rhabditina</taxon>
        <taxon>Rhabditomorpha</taxon>
        <taxon>Rhabditoidea</taxon>
        <taxon>Rhabditidae</taxon>
        <taxon>Diploscapter</taxon>
    </lineage>
</organism>
<proteinExistence type="predicted"/>
<feature type="compositionally biased region" description="Gly residues" evidence="1">
    <location>
        <begin position="102"/>
        <end position="112"/>
    </location>
</feature>
<name>A0A2A2KJS5_9BILA</name>
<feature type="compositionally biased region" description="Low complexity" evidence="1">
    <location>
        <begin position="90"/>
        <end position="101"/>
    </location>
</feature>